<dbReference type="InterPro" id="IPR015422">
    <property type="entry name" value="PyrdxlP-dep_Trfase_small"/>
</dbReference>
<dbReference type="AlphaFoldDB" id="D5P7D8"/>
<dbReference type="PIRSF" id="PIRSF005572">
    <property type="entry name" value="NifS"/>
    <property type="match status" value="1"/>
</dbReference>
<evidence type="ECO:0000259" key="9">
    <source>
        <dbReference type="Pfam" id="PF00266"/>
    </source>
</evidence>
<dbReference type="NCBIfam" id="TIGR03235">
    <property type="entry name" value="DNA_S_dndA"/>
    <property type="match status" value="1"/>
</dbReference>
<organism evidence="10 11">
    <name type="scientific">Mycobacterium parascrofulaceum ATCC BAA-614</name>
    <dbReference type="NCBI Taxonomy" id="525368"/>
    <lineage>
        <taxon>Bacteria</taxon>
        <taxon>Bacillati</taxon>
        <taxon>Actinomycetota</taxon>
        <taxon>Actinomycetes</taxon>
        <taxon>Mycobacteriales</taxon>
        <taxon>Mycobacteriaceae</taxon>
        <taxon>Mycobacterium</taxon>
        <taxon>Mycobacterium simiae complex</taxon>
    </lineage>
</organism>
<dbReference type="InterPro" id="IPR000192">
    <property type="entry name" value="Aminotrans_V_dom"/>
</dbReference>
<reference evidence="10 11" key="1">
    <citation type="submission" date="2010-04" db="EMBL/GenBank/DDBJ databases">
        <authorList>
            <person name="Muzny D."/>
            <person name="Qin X."/>
            <person name="Deng J."/>
            <person name="Jiang H."/>
            <person name="Liu Y."/>
            <person name="Qu J."/>
            <person name="Song X.-Z."/>
            <person name="Zhang L."/>
            <person name="Thornton R."/>
            <person name="Coyle M."/>
            <person name="Francisco L."/>
            <person name="Jackson L."/>
            <person name="Javaid M."/>
            <person name="Korchina V."/>
            <person name="Kovar C."/>
            <person name="Mata R."/>
            <person name="Mathew T."/>
            <person name="Ngo R."/>
            <person name="Nguyen L."/>
            <person name="Nguyen N."/>
            <person name="Okwuonu G."/>
            <person name="Ongeri F."/>
            <person name="Pham C."/>
            <person name="Simmons D."/>
            <person name="Wilczek-Boney K."/>
            <person name="Hale W."/>
            <person name="Jakkamsetti A."/>
            <person name="Pham P."/>
            <person name="Ruth R."/>
            <person name="San Lucas F."/>
            <person name="Warren J."/>
            <person name="Zhang J."/>
            <person name="Zhao Z."/>
            <person name="Zhou C."/>
            <person name="Zhu D."/>
            <person name="Lee S."/>
            <person name="Bess C."/>
            <person name="Blankenburg K."/>
            <person name="Forbes L."/>
            <person name="Fu Q."/>
            <person name="Gubbala S."/>
            <person name="Hirani K."/>
            <person name="Jayaseelan J.C."/>
            <person name="Lara F."/>
            <person name="Munidasa M."/>
            <person name="Palculict T."/>
            <person name="Patil S."/>
            <person name="Pu L.-L."/>
            <person name="Saada N."/>
            <person name="Tang L."/>
            <person name="Weissenberger G."/>
            <person name="Zhu Y."/>
            <person name="Hemphill L."/>
            <person name="Shang Y."/>
            <person name="Youmans B."/>
            <person name="Ayvaz T."/>
            <person name="Ross M."/>
            <person name="Santibanez J."/>
            <person name="Aqrawi P."/>
            <person name="Gross S."/>
            <person name="Joshi V."/>
            <person name="Fowler G."/>
            <person name="Nazareth L."/>
            <person name="Reid J."/>
            <person name="Worley K."/>
            <person name="Petrosino J."/>
            <person name="Highlander S."/>
            <person name="Gibbs R."/>
        </authorList>
    </citation>
    <scope>NUCLEOTIDE SEQUENCE [LARGE SCALE GENOMIC DNA]</scope>
    <source>
        <strain evidence="10 11">ATCC BAA-614</strain>
    </source>
</reference>
<protein>
    <submittedName>
        <fullName evidence="10">Cysteine desulfurase DndA</fullName>
        <ecNumber evidence="10">2.8.1.7</ecNumber>
    </submittedName>
</protein>
<name>D5P7D8_9MYCO</name>
<comment type="cofactor">
    <cofactor evidence="1">
        <name>pyridoxal 5'-phosphate</name>
        <dbReference type="ChEBI" id="CHEBI:597326"/>
    </cofactor>
</comment>
<keyword evidence="3 10" id="KW-0808">Transferase</keyword>
<keyword evidence="6" id="KW-0408">Iron</keyword>
<feature type="domain" description="Aminotransferase class V" evidence="9">
    <location>
        <begin position="22"/>
        <end position="377"/>
    </location>
</feature>
<evidence type="ECO:0000256" key="2">
    <source>
        <dbReference type="ARBA" id="ARBA00006490"/>
    </source>
</evidence>
<dbReference type="InterPro" id="IPR017644">
    <property type="entry name" value="Cysteine_desulfurase_DndA"/>
</dbReference>
<dbReference type="InterPro" id="IPR015424">
    <property type="entry name" value="PyrdxlP-dep_Trfase"/>
</dbReference>
<evidence type="ECO:0000256" key="1">
    <source>
        <dbReference type="ARBA" id="ARBA00001933"/>
    </source>
</evidence>
<keyword evidence="5" id="KW-0663">Pyridoxal phosphate</keyword>
<dbReference type="InterPro" id="IPR016454">
    <property type="entry name" value="Cysteine_dSase"/>
</dbReference>
<comment type="catalytic activity">
    <reaction evidence="8">
        <text>(sulfur carrier)-H + L-cysteine = (sulfur carrier)-SH + L-alanine</text>
        <dbReference type="Rhea" id="RHEA:43892"/>
        <dbReference type="Rhea" id="RHEA-COMP:14737"/>
        <dbReference type="Rhea" id="RHEA-COMP:14739"/>
        <dbReference type="ChEBI" id="CHEBI:29917"/>
        <dbReference type="ChEBI" id="CHEBI:35235"/>
        <dbReference type="ChEBI" id="CHEBI:57972"/>
        <dbReference type="ChEBI" id="CHEBI:64428"/>
        <dbReference type="EC" id="2.8.1.7"/>
    </reaction>
</comment>
<dbReference type="Gene3D" id="3.90.1150.10">
    <property type="entry name" value="Aspartate Aminotransferase, domain 1"/>
    <property type="match status" value="1"/>
</dbReference>
<evidence type="ECO:0000256" key="5">
    <source>
        <dbReference type="ARBA" id="ARBA00022898"/>
    </source>
</evidence>
<evidence type="ECO:0000256" key="8">
    <source>
        <dbReference type="ARBA" id="ARBA00050776"/>
    </source>
</evidence>
<dbReference type="PANTHER" id="PTHR11601:SF34">
    <property type="entry name" value="CYSTEINE DESULFURASE"/>
    <property type="match status" value="1"/>
</dbReference>
<dbReference type="EMBL" id="ADNV01000197">
    <property type="protein sequence ID" value="EFG78013.1"/>
    <property type="molecule type" value="Genomic_DNA"/>
</dbReference>
<dbReference type="SUPFAM" id="SSF53383">
    <property type="entry name" value="PLP-dependent transferases"/>
    <property type="match status" value="1"/>
</dbReference>
<evidence type="ECO:0000256" key="3">
    <source>
        <dbReference type="ARBA" id="ARBA00022679"/>
    </source>
</evidence>
<dbReference type="RefSeq" id="WP_007170949.1">
    <property type="nucleotide sequence ID" value="NZ_GG770557.1"/>
</dbReference>
<dbReference type="InterPro" id="IPR015421">
    <property type="entry name" value="PyrdxlP-dep_Trfase_major"/>
</dbReference>
<evidence type="ECO:0000313" key="10">
    <source>
        <dbReference type="EMBL" id="EFG78013.1"/>
    </source>
</evidence>
<evidence type="ECO:0000256" key="4">
    <source>
        <dbReference type="ARBA" id="ARBA00022723"/>
    </source>
</evidence>
<evidence type="ECO:0000256" key="7">
    <source>
        <dbReference type="ARBA" id="ARBA00023014"/>
    </source>
</evidence>
<dbReference type="eggNOG" id="COG1104">
    <property type="taxonomic scope" value="Bacteria"/>
</dbReference>
<proteinExistence type="inferred from homology"/>
<keyword evidence="4" id="KW-0479">Metal-binding</keyword>
<evidence type="ECO:0000256" key="6">
    <source>
        <dbReference type="ARBA" id="ARBA00023004"/>
    </source>
</evidence>
<sequence>MTVTTPTDTRLIQESGGASRPVYLDCNATTPMEPRVVEEVLRWSAEEFGNASSRTHEYGRVAKARVSAAREEVSSVVGAQPDEVTFTSGATESNNLAILGLAAYGRRVGRRHIITTEIEHKAVLEPIEHLSTDGFEVTRLQPEPGGWVDPQQLAESLRTDTLLVSIMAVNNETGVVQPLSECAEVLSNHDAYMHVDAAQGFGKTIDMLKNPRIDLQSVSAHKIYGPKGVGALIARRRRFSRPPLEPLMFGGSQEKGLRPGTLPVSLIAGLGTASSMAVSDAAKRQERCLRIREFALAHLESIGVVFNGSVDRTVAHTLNFSLPGVDSEAAIVALKGVAAVSNGSACTSQSYSPSHVLMAAGLPNTQIEGALRFSWSHMTDDIDWSGIAAALSLLRK</sequence>
<dbReference type="GO" id="GO:0051536">
    <property type="term" value="F:iron-sulfur cluster binding"/>
    <property type="evidence" value="ECO:0007669"/>
    <property type="project" value="UniProtKB-KW"/>
</dbReference>
<comment type="similarity">
    <text evidence="2">Belongs to the class-V pyridoxal-phosphate-dependent aminotransferase family. NifS/IscS subfamily.</text>
</comment>
<keyword evidence="11" id="KW-1185">Reference proteome</keyword>
<dbReference type="GO" id="GO:0031071">
    <property type="term" value="F:cysteine desulfurase activity"/>
    <property type="evidence" value="ECO:0007669"/>
    <property type="project" value="UniProtKB-EC"/>
</dbReference>
<dbReference type="Gene3D" id="3.40.640.10">
    <property type="entry name" value="Type I PLP-dependent aspartate aminotransferase-like (Major domain)"/>
    <property type="match status" value="1"/>
</dbReference>
<dbReference type="GO" id="GO:0046872">
    <property type="term" value="F:metal ion binding"/>
    <property type="evidence" value="ECO:0007669"/>
    <property type="project" value="UniProtKB-KW"/>
</dbReference>
<dbReference type="Proteomes" id="UP000003653">
    <property type="component" value="Unassembled WGS sequence"/>
</dbReference>
<dbReference type="HOGENOM" id="CLU_003433_0_1_11"/>
<accession>D5P7D8</accession>
<evidence type="ECO:0000313" key="11">
    <source>
        <dbReference type="Proteomes" id="UP000003653"/>
    </source>
</evidence>
<comment type="caution">
    <text evidence="10">The sequence shown here is derived from an EMBL/GenBank/DDBJ whole genome shotgun (WGS) entry which is preliminary data.</text>
</comment>
<dbReference type="PANTHER" id="PTHR11601">
    <property type="entry name" value="CYSTEINE DESULFURYLASE FAMILY MEMBER"/>
    <property type="match status" value="1"/>
</dbReference>
<dbReference type="EC" id="2.8.1.7" evidence="10"/>
<keyword evidence="7" id="KW-0411">Iron-sulfur</keyword>
<gene>
    <name evidence="10" type="primary">dndA</name>
    <name evidence="10" type="ORF">HMPREF0591_2082</name>
</gene>
<dbReference type="FunFam" id="3.40.640.10:FF:000084">
    <property type="entry name" value="IscS-like cysteine desulfurase"/>
    <property type="match status" value="1"/>
</dbReference>
<dbReference type="Pfam" id="PF00266">
    <property type="entry name" value="Aminotran_5"/>
    <property type="match status" value="1"/>
</dbReference>